<keyword evidence="9" id="KW-0902">Two-component regulatory system</keyword>
<name>A0A9E6XZ68_9ACTN</name>
<dbReference type="InterPro" id="IPR003594">
    <property type="entry name" value="HATPase_dom"/>
</dbReference>
<evidence type="ECO:0000313" key="14">
    <source>
        <dbReference type="EMBL" id="UGS37247.1"/>
    </source>
</evidence>
<dbReference type="InterPro" id="IPR005467">
    <property type="entry name" value="His_kinase_dom"/>
</dbReference>
<accession>A0A9E6XZ68</accession>
<comment type="subcellular location">
    <subcellularLocation>
        <location evidence="2">Cell membrane</location>
    </subcellularLocation>
</comment>
<evidence type="ECO:0000256" key="9">
    <source>
        <dbReference type="ARBA" id="ARBA00023012"/>
    </source>
</evidence>
<dbReference type="Proteomes" id="UP001162834">
    <property type="component" value="Chromosome"/>
</dbReference>
<evidence type="ECO:0000259" key="12">
    <source>
        <dbReference type="PROSITE" id="PS50109"/>
    </source>
</evidence>
<dbReference type="InterPro" id="IPR050428">
    <property type="entry name" value="TCS_sensor_his_kinase"/>
</dbReference>
<dbReference type="Pfam" id="PF00512">
    <property type="entry name" value="HisKA"/>
    <property type="match status" value="1"/>
</dbReference>
<dbReference type="PROSITE" id="PS50885">
    <property type="entry name" value="HAMP"/>
    <property type="match status" value="1"/>
</dbReference>
<gene>
    <name evidence="14" type="primary">sasA_16</name>
    <name evidence="14" type="ORF">DSM104329_03662</name>
</gene>
<keyword evidence="15" id="KW-1185">Reference proteome</keyword>
<dbReference type="RefSeq" id="WP_259311304.1">
    <property type="nucleotide sequence ID" value="NZ_CP087164.1"/>
</dbReference>
<evidence type="ECO:0000256" key="1">
    <source>
        <dbReference type="ARBA" id="ARBA00000085"/>
    </source>
</evidence>
<dbReference type="InterPro" id="IPR036890">
    <property type="entry name" value="HATPase_C_sf"/>
</dbReference>
<keyword evidence="8 11" id="KW-1133">Transmembrane helix</keyword>
<comment type="catalytic activity">
    <reaction evidence="1">
        <text>ATP + protein L-histidine = ADP + protein N-phospho-L-histidine.</text>
        <dbReference type="EC" id="2.7.13.3"/>
    </reaction>
</comment>
<evidence type="ECO:0000256" key="2">
    <source>
        <dbReference type="ARBA" id="ARBA00004236"/>
    </source>
</evidence>
<dbReference type="PANTHER" id="PTHR45436">
    <property type="entry name" value="SENSOR HISTIDINE KINASE YKOH"/>
    <property type="match status" value="1"/>
</dbReference>
<dbReference type="GO" id="GO:0000155">
    <property type="term" value="F:phosphorelay sensor kinase activity"/>
    <property type="evidence" value="ECO:0007669"/>
    <property type="project" value="InterPro"/>
</dbReference>
<dbReference type="SMART" id="SM00304">
    <property type="entry name" value="HAMP"/>
    <property type="match status" value="1"/>
</dbReference>
<feature type="transmembrane region" description="Helical" evidence="11">
    <location>
        <begin position="149"/>
        <end position="170"/>
    </location>
</feature>
<dbReference type="CDD" id="cd00082">
    <property type="entry name" value="HisKA"/>
    <property type="match status" value="1"/>
</dbReference>
<dbReference type="SUPFAM" id="SSF47384">
    <property type="entry name" value="Homodimeric domain of signal transducing histidine kinase"/>
    <property type="match status" value="1"/>
</dbReference>
<dbReference type="SMART" id="SM00388">
    <property type="entry name" value="HisKA"/>
    <property type="match status" value="1"/>
</dbReference>
<dbReference type="GO" id="GO:0005886">
    <property type="term" value="C:plasma membrane"/>
    <property type="evidence" value="ECO:0007669"/>
    <property type="project" value="UniProtKB-SubCell"/>
</dbReference>
<feature type="domain" description="HAMP" evidence="13">
    <location>
        <begin position="175"/>
        <end position="228"/>
    </location>
</feature>
<sequence>MSFRSRLLLVSLATLAVGLGALLIAGNLLLAARVNADVDDLLRARTDAQIAALRVTAAGVHVRHVANDRLLDREAWVLDGGEVVERPTGATAELDARAVALGRRGVTATADGPGDIRLHAEPVHARRSNEPVGAVVVGLSLDPFERLQGGVLIGSIVIAGLVLLAGGLAIRRAIDGALRPVVQMTDRARHWGAHDLDRRFELGEPRDELTSLAATLDGLLARIAASRRHEQHFASEVAHELRTPLAGLRGRAELALGAQGPGADAERDEALRSVVDQVTRLDRAIDTLLAMARRDLDPALGTTDVAALAHEIEGVTVRAAPDLPLAAGDDGVIRQALAPLVDNARRHARDRVTLELGAAPGRVRVTVHDDGPGLDPALGERAFEPGARGPGEPAGGAGLGLSLARRLARACGGEVTIGDGPGGCFVLELPAVASFERR</sequence>
<evidence type="ECO:0000256" key="10">
    <source>
        <dbReference type="ARBA" id="ARBA00023136"/>
    </source>
</evidence>
<keyword evidence="7" id="KW-0418">Kinase</keyword>
<evidence type="ECO:0000313" key="15">
    <source>
        <dbReference type="Proteomes" id="UP001162834"/>
    </source>
</evidence>
<dbReference type="EC" id="2.7.13.3" evidence="3"/>
<keyword evidence="5 14" id="KW-0808">Transferase</keyword>
<dbReference type="KEGG" id="sbae:DSM104329_03662"/>
<dbReference type="InterPro" id="IPR003660">
    <property type="entry name" value="HAMP_dom"/>
</dbReference>
<evidence type="ECO:0000256" key="6">
    <source>
        <dbReference type="ARBA" id="ARBA00022692"/>
    </source>
</evidence>
<evidence type="ECO:0000256" key="5">
    <source>
        <dbReference type="ARBA" id="ARBA00022679"/>
    </source>
</evidence>
<proteinExistence type="predicted"/>
<dbReference type="SMART" id="SM00387">
    <property type="entry name" value="HATPase_c"/>
    <property type="match status" value="1"/>
</dbReference>
<evidence type="ECO:0000256" key="7">
    <source>
        <dbReference type="ARBA" id="ARBA00022777"/>
    </source>
</evidence>
<evidence type="ECO:0000256" key="8">
    <source>
        <dbReference type="ARBA" id="ARBA00022989"/>
    </source>
</evidence>
<dbReference type="SUPFAM" id="SSF55874">
    <property type="entry name" value="ATPase domain of HSP90 chaperone/DNA topoisomerase II/histidine kinase"/>
    <property type="match status" value="1"/>
</dbReference>
<evidence type="ECO:0000256" key="4">
    <source>
        <dbReference type="ARBA" id="ARBA00022553"/>
    </source>
</evidence>
<dbReference type="PANTHER" id="PTHR45436:SF5">
    <property type="entry name" value="SENSOR HISTIDINE KINASE TRCS"/>
    <property type="match status" value="1"/>
</dbReference>
<evidence type="ECO:0000259" key="13">
    <source>
        <dbReference type="PROSITE" id="PS50885"/>
    </source>
</evidence>
<dbReference type="PROSITE" id="PS50109">
    <property type="entry name" value="HIS_KIN"/>
    <property type="match status" value="1"/>
</dbReference>
<dbReference type="InterPro" id="IPR004358">
    <property type="entry name" value="Sig_transdc_His_kin-like_C"/>
</dbReference>
<organism evidence="14 15">
    <name type="scientific">Capillimicrobium parvum</name>
    <dbReference type="NCBI Taxonomy" id="2884022"/>
    <lineage>
        <taxon>Bacteria</taxon>
        <taxon>Bacillati</taxon>
        <taxon>Actinomycetota</taxon>
        <taxon>Thermoleophilia</taxon>
        <taxon>Solirubrobacterales</taxon>
        <taxon>Capillimicrobiaceae</taxon>
        <taxon>Capillimicrobium</taxon>
    </lineage>
</organism>
<evidence type="ECO:0000256" key="11">
    <source>
        <dbReference type="SAM" id="Phobius"/>
    </source>
</evidence>
<evidence type="ECO:0000256" key="3">
    <source>
        <dbReference type="ARBA" id="ARBA00012438"/>
    </source>
</evidence>
<dbReference type="PRINTS" id="PR00344">
    <property type="entry name" value="BCTRLSENSOR"/>
</dbReference>
<dbReference type="EMBL" id="CP087164">
    <property type="protein sequence ID" value="UGS37247.1"/>
    <property type="molecule type" value="Genomic_DNA"/>
</dbReference>
<reference evidence="14" key="1">
    <citation type="journal article" date="2022" name="Int. J. Syst. Evol. Microbiol.">
        <title>Pseudomonas aegrilactucae sp. nov. and Pseudomonas morbosilactucae sp. nov., pathogens causing bacterial rot of lettuce in Japan.</title>
        <authorList>
            <person name="Sawada H."/>
            <person name="Fujikawa T."/>
            <person name="Satou M."/>
        </authorList>
    </citation>
    <scope>NUCLEOTIDE SEQUENCE</scope>
    <source>
        <strain evidence="14">0166_1</strain>
    </source>
</reference>
<dbReference type="AlphaFoldDB" id="A0A9E6XZ68"/>
<protein>
    <recommendedName>
        <fullName evidence="3">histidine kinase</fullName>
        <ecNumber evidence="3">2.7.13.3</ecNumber>
    </recommendedName>
</protein>
<dbReference type="InterPro" id="IPR003661">
    <property type="entry name" value="HisK_dim/P_dom"/>
</dbReference>
<dbReference type="Gene3D" id="3.30.565.10">
    <property type="entry name" value="Histidine kinase-like ATPase, C-terminal domain"/>
    <property type="match status" value="1"/>
</dbReference>
<dbReference type="Gene3D" id="1.10.287.130">
    <property type="match status" value="1"/>
</dbReference>
<keyword evidence="10 11" id="KW-0472">Membrane</keyword>
<keyword evidence="4" id="KW-0597">Phosphoprotein</keyword>
<dbReference type="InterPro" id="IPR036097">
    <property type="entry name" value="HisK_dim/P_sf"/>
</dbReference>
<dbReference type="Pfam" id="PF02518">
    <property type="entry name" value="HATPase_c"/>
    <property type="match status" value="1"/>
</dbReference>
<feature type="domain" description="Histidine kinase" evidence="12">
    <location>
        <begin position="236"/>
        <end position="433"/>
    </location>
</feature>
<keyword evidence="6 11" id="KW-0812">Transmembrane</keyword>